<dbReference type="EMBL" id="CP001978">
    <property type="protein sequence ID" value="ADP95933.1"/>
    <property type="molecule type" value="Genomic_DNA"/>
</dbReference>
<proteinExistence type="predicted"/>
<sequence length="37" mass="4079">MRASLIRSAKPELAEAIVEKKAAIAVITITFFMTFPL</sequence>
<protein>
    <submittedName>
        <fullName evidence="1">Uncharacterized protein</fullName>
    </submittedName>
</protein>
<dbReference type="AlphaFoldDB" id="E4PJB4"/>
<dbReference type="HOGENOM" id="CLU_3345590_0_0_6"/>
<reference evidence="1 2" key="1">
    <citation type="journal article" date="2010" name="Stand. Genomic Sci.">
        <title>Complete genome sequence of Marinobacter adhaerens type strain (HP15), a diatom-interacting marine microorganism.</title>
        <authorList>
            <person name="Gardes A."/>
            <person name="Kaeppel E."/>
            <person name="Shehzad A."/>
            <person name="Seebah S."/>
            <person name="Teeling H."/>
            <person name="Yarza P."/>
            <person name="Glockner F.O."/>
            <person name="Grossart H.P."/>
            <person name="Ullrich M.S."/>
        </authorList>
    </citation>
    <scope>NUCLEOTIDE SEQUENCE [LARGE SCALE GENOMIC DNA]</scope>
    <source>
        <strain evidence="2">DSM 23420 / HP15</strain>
    </source>
</reference>
<dbReference type="PATRIC" id="fig|225937.3.peg.166"/>
<gene>
    <name evidence="1" type="ordered locus">HP15_169</name>
</gene>
<evidence type="ECO:0000313" key="2">
    <source>
        <dbReference type="Proteomes" id="UP000007077"/>
    </source>
</evidence>
<evidence type="ECO:0000313" key="1">
    <source>
        <dbReference type="EMBL" id="ADP95933.1"/>
    </source>
</evidence>
<accession>E4PJB4</accession>
<dbReference type="Proteomes" id="UP000007077">
    <property type="component" value="Chromosome"/>
</dbReference>
<reference evidence="2" key="2">
    <citation type="submission" date="2010-02" db="EMBL/GenBank/DDBJ databases">
        <title>Complete genome sequence of Marinobacter adhaerens type strain (HP15).</title>
        <authorList>
            <person name="Gaerdes A.A.M."/>
            <person name="Kaeppel E."/>
            <person name="Shezad A."/>
            <person name="Seebah S."/>
            <person name="Teeling H."/>
            <person name="Yarza P."/>
            <person name="Gloeckner F.O."/>
            <person name="Ullrich M.S."/>
        </authorList>
    </citation>
    <scope>NUCLEOTIDE SEQUENCE [LARGE SCALE GENOMIC DNA]</scope>
    <source>
        <strain evidence="2">DSM 23420 / HP15</strain>
    </source>
</reference>
<name>E4PJB4_MARAH</name>
<organism evidence="1 2">
    <name type="scientific">Marinobacter adhaerens (strain DSM 23420 / HP15)</name>
    <dbReference type="NCBI Taxonomy" id="225937"/>
    <lineage>
        <taxon>Bacteria</taxon>
        <taxon>Pseudomonadati</taxon>
        <taxon>Pseudomonadota</taxon>
        <taxon>Gammaproteobacteria</taxon>
        <taxon>Pseudomonadales</taxon>
        <taxon>Marinobacteraceae</taxon>
        <taxon>Marinobacter</taxon>
    </lineage>
</organism>
<dbReference type="KEGG" id="mad:HP15_169"/>